<accession>A0A848QLP6</accession>
<proteinExistence type="predicted"/>
<protein>
    <recommendedName>
        <fullName evidence="4">Peptidase M56 domain-containing protein</fullName>
    </recommendedName>
</protein>
<dbReference type="EMBL" id="JABCRE010000002">
    <property type="protein sequence ID" value="NMW31593.1"/>
    <property type="molecule type" value="Genomic_DNA"/>
</dbReference>
<keyword evidence="1" id="KW-0175">Coiled coil</keyword>
<dbReference type="RefSeq" id="WP_170011173.1">
    <property type="nucleotide sequence ID" value="NZ_JABCRE010000002.1"/>
</dbReference>
<organism evidence="5 6">
    <name type="scientific">Pontixanthobacter rizhaonensis</name>
    <dbReference type="NCBI Taxonomy" id="2730337"/>
    <lineage>
        <taxon>Bacteria</taxon>
        <taxon>Pseudomonadati</taxon>
        <taxon>Pseudomonadota</taxon>
        <taxon>Alphaproteobacteria</taxon>
        <taxon>Sphingomonadales</taxon>
        <taxon>Erythrobacteraceae</taxon>
        <taxon>Pontixanthobacter</taxon>
    </lineage>
</organism>
<dbReference type="CDD" id="cd07341">
    <property type="entry name" value="M56_BlaR1_MecR1_like"/>
    <property type="match status" value="1"/>
</dbReference>
<comment type="caution">
    <text evidence="5">The sequence shown here is derived from an EMBL/GenBank/DDBJ whole genome shotgun (WGS) entry which is preliminary data.</text>
</comment>
<dbReference type="InterPro" id="IPR008756">
    <property type="entry name" value="Peptidase_M56"/>
</dbReference>
<feature type="region of interest" description="Disordered" evidence="2">
    <location>
        <begin position="332"/>
        <end position="374"/>
    </location>
</feature>
<evidence type="ECO:0000256" key="3">
    <source>
        <dbReference type="SAM" id="Phobius"/>
    </source>
</evidence>
<dbReference type="Pfam" id="PF05569">
    <property type="entry name" value="Peptidase_M56"/>
    <property type="match status" value="1"/>
</dbReference>
<sequence length="530" mass="57139">MTDWLVDTLIWTAALIALVLFVRRPVARYFGPHVAYWLWMIPLVRLVVPPVVLPAWLAPEEAALAEAPLIAAGTMPEVTSVASEAPTALTGIAASAIGNQTIAETPFAAVDWAALAMGIWLIGVLMFLAVRFYYYFRMRSQLLLEARPVGQVDGVNLVETPDTNSPIAFGVIDRVVALPVGFMACTDKTERDLAIEHELSHHRAQDLLANVLVQPLFALHWFNPLGWYGWRAMRRDQEAACDARVIAMRGDADKAAYATVIASFAAGPDIALAAPMACPVIGEKSIIHRLRSLTMSDISPRRRTAGRVLLGAAVLALPLTASVSYAEALATAPPAPPAAPSVSMGGTPTPPAPPAPPPAPLAVQSAASSAVAPENETRVYVVDTAAEESDDKKTVKVINRTKSVYIQGDDNMTPEEREELLRELREELVDVRVEVKEAMKEAEVAIIELRDEGVTNISMECTDAGEAGETTDSDGKRVIRICKSKIMASALTGLKEARAALATNKELDEETRTEVLKALDEQIANWASEG</sequence>
<dbReference type="PANTHER" id="PTHR34978">
    <property type="entry name" value="POSSIBLE SENSOR-TRANSDUCER PROTEIN BLAR"/>
    <property type="match status" value="1"/>
</dbReference>
<dbReference type="AlphaFoldDB" id="A0A848QLP6"/>
<dbReference type="InterPro" id="IPR052173">
    <property type="entry name" value="Beta-lactam_resp_regulator"/>
</dbReference>
<gene>
    <name evidence="5" type="ORF">HKD42_05930</name>
</gene>
<keyword evidence="6" id="KW-1185">Reference proteome</keyword>
<dbReference type="Proteomes" id="UP000561181">
    <property type="component" value="Unassembled WGS sequence"/>
</dbReference>
<feature type="compositionally biased region" description="Pro residues" evidence="2">
    <location>
        <begin position="348"/>
        <end position="360"/>
    </location>
</feature>
<evidence type="ECO:0000259" key="4">
    <source>
        <dbReference type="Pfam" id="PF05569"/>
    </source>
</evidence>
<feature type="transmembrane region" description="Helical" evidence="3">
    <location>
        <begin position="6"/>
        <end position="22"/>
    </location>
</feature>
<keyword evidence="3" id="KW-0812">Transmembrane</keyword>
<name>A0A848QLP6_9SPHN</name>
<feature type="coiled-coil region" evidence="1">
    <location>
        <begin position="421"/>
        <end position="452"/>
    </location>
</feature>
<reference evidence="5 6" key="1">
    <citation type="submission" date="2020-04" db="EMBL/GenBank/DDBJ databases">
        <authorList>
            <person name="Liu A."/>
        </authorList>
    </citation>
    <scope>NUCLEOTIDE SEQUENCE [LARGE SCALE GENOMIC DNA]</scope>
    <source>
        <strain evidence="5 6">RZ02</strain>
    </source>
</reference>
<evidence type="ECO:0000256" key="2">
    <source>
        <dbReference type="SAM" id="MobiDB-lite"/>
    </source>
</evidence>
<feature type="transmembrane region" description="Helical" evidence="3">
    <location>
        <begin position="308"/>
        <end position="326"/>
    </location>
</feature>
<evidence type="ECO:0000256" key="1">
    <source>
        <dbReference type="SAM" id="Coils"/>
    </source>
</evidence>
<feature type="transmembrane region" description="Helical" evidence="3">
    <location>
        <begin position="112"/>
        <end position="134"/>
    </location>
</feature>
<feature type="domain" description="Peptidase M56" evidence="4">
    <location>
        <begin position="7"/>
        <end position="291"/>
    </location>
</feature>
<feature type="compositionally biased region" description="Low complexity" evidence="2">
    <location>
        <begin position="361"/>
        <end position="373"/>
    </location>
</feature>
<evidence type="ECO:0000313" key="6">
    <source>
        <dbReference type="Proteomes" id="UP000561181"/>
    </source>
</evidence>
<keyword evidence="3" id="KW-0472">Membrane</keyword>
<feature type="transmembrane region" description="Helical" evidence="3">
    <location>
        <begin position="34"/>
        <end position="57"/>
    </location>
</feature>
<keyword evidence="3" id="KW-1133">Transmembrane helix</keyword>
<evidence type="ECO:0000313" key="5">
    <source>
        <dbReference type="EMBL" id="NMW31593.1"/>
    </source>
</evidence>
<dbReference type="PANTHER" id="PTHR34978:SF3">
    <property type="entry name" value="SLR0241 PROTEIN"/>
    <property type="match status" value="1"/>
</dbReference>